<keyword evidence="2" id="KW-1185">Reference proteome</keyword>
<reference evidence="1 2" key="1">
    <citation type="submission" date="2021-09" db="EMBL/GenBank/DDBJ databases">
        <title>Genomic insights and catalytic innovation underlie evolution of tropane alkaloids biosynthesis.</title>
        <authorList>
            <person name="Wang Y.-J."/>
            <person name="Tian T."/>
            <person name="Huang J.-P."/>
            <person name="Huang S.-X."/>
        </authorList>
    </citation>
    <scope>NUCLEOTIDE SEQUENCE [LARGE SCALE GENOMIC DNA]</scope>
    <source>
        <strain evidence="1">KIB-2018</strain>
        <tissue evidence="1">Leaf</tissue>
    </source>
</reference>
<comment type="caution">
    <text evidence="1">The sequence shown here is derived from an EMBL/GenBank/DDBJ whole genome shotgun (WGS) entry which is preliminary data.</text>
</comment>
<gene>
    <name evidence="1" type="ORF">K2173_004662</name>
</gene>
<dbReference type="EMBL" id="JAIWQS010000006">
    <property type="protein sequence ID" value="KAJ8761813.1"/>
    <property type="molecule type" value="Genomic_DNA"/>
</dbReference>
<sequence length="68" mass="7677">MLDHSLLHNQETSELASLFLKEYSAVKDSTSAGNFFFCLRVLNYFPLAPQSSFSIQVPSGHLEKKLKD</sequence>
<name>A0AAV8T6I6_9ROSI</name>
<evidence type="ECO:0000313" key="2">
    <source>
        <dbReference type="Proteomes" id="UP001159364"/>
    </source>
</evidence>
<proteinExistence type="predicted"/>
<dbReference type="AlphaFoldDB" id="A0AAV8T6I6"/>
<evidence type="ECO:0000313" key="1">
    <source>
        <dbReference type="EMBL" id="KAJ8761813.1"/>
    </source>
</evidence>
<dbReference type="Proteomes" id="UP001159364">
    <property type="component" value="Linkage Group LG06"/>
</dbReference>
<protein>
    <submittedName>
        <fullName evidence="1">Uncharacterized protein</fullName>
    </submittedName>
</protein>
<accession>A0AAV8T6I6</accession>
<organism evidence="1 2">
    <name type="scientific">Erythroxylum novogranatense</name>
    <dbReference type="NCBI Taxonomy" id="1862640"/>
    <lineage>
        <taxon>Eukaryota</taxon>
        <taxon>Viridiplantae</taxon>
        <taxon>Streptophyta</taxon>
        <taxon>Embryophyta</taxon>
        <taxon>Tracheophyta</taxon>
        <taxon>Spermatophyta</taxon>
        <taxon>Magnoliopsida</taxon>
        <taxon>eudicotyledons</taxon>
        <taxon>Gunneridae</taxon>
        <taxon>Pentapetalae</taxon>
        <taxon>rosids</taxon>
        <taxon>fabids</taxon>
        <taxon>Malpighiales</taxon>
        <taxon>Erythroxylaceae</taxon>
        <taxon>Erythroxylum</taxon>
    </lineage>
</organism>